<evidence type="ECO:0000256" key="2">
    <source>
        <dbReference type="ARBA" id="ARBA00022722"/>
    </source>
</evidence>
<evidence type="ECO:0000256" key="5">
    <source>
        <dbReference type="HAMAP-Rule" id="MF_00265"/>
    </source>
</evidence>
<accession>A0A6A7Y055</accession>
<dbReference type="InterPro" id="IPR029060">
    <property type="entry name" value="PIN-like_dom_sf"/>
</dbReference>
<feature type="domain" description="PIN" evidence="6">
    <location>
        <begin position="4"/>
        <end position="122"/>
    </location>
</feature>
<dbReference type="Proteomes" id="UP000332515">
    <property type="component" value="Unassembled WGS sequence"/>
</dbReference>
<dbReference type="InterPro" id="IPR002716">
    <property type="entry name" value="PIN_dom"/>
</dbReference>
<keyword evidence="1 5" id="KW-1277">Toxin-antitoxin system</keyword>
<dbReference type="Gene3D" id="3.40.50.1010">
    <property type="entry name" value="5'-nuclease"/>
    <property type="match status" value="1"/>
</dbReference>
<dbReference type="InterPro" id="IPR022907">
    <property type="entry name" value="VapC_family"/>
</dbReference>
<proteinExistence type="inferred from homology"/>
<protein>
    <recommendedName>
        <fullName evidence="5">Ribonuclease VapC</fullName>
        <shortName evidence="5">RNase VapC</shortName>
        <ecNumber evidence="5">3.1.-.-</ecNumber>
    </recommendedName>
    <alternativeName>
        <fullName evidence="5">Toxin VapC</fullName>
    </alternativeName>
</protein>
<keyword evidence="2 5" id="KW-0540">Nuclease</keyword>
<evidence type="ECO:0000313" key="7">
    <source>
        <dbReference type="EMBL" id="MQT12450.1"/>
    </source>
</evidence>
<keyword evidence="8" id="KW-1185">Reference proteome</keyword>
<sequence>MIGLDTNVLIRLFVDEPDGRQTAAARALFRETAETTLRISLIVLVESVWTLRSRFAVGRTGIATFLAHLLDHPRFDLEARDCVEAAFEAFATQRADFADCLIEALNVRAGASATFTFDRAAAAARNHFRLVPA</sequence>
<dbReference type="GO" id="GO:0016787">
    <property type="term" value="F:hydrolase activity"/>
    <property type="evidence" value="ECO:0007669"/>
    <property type="project" value="UniProtKB-KW"/>
</dbReference>
<organism evidence="7 8">
    <name type="scientific">Segnochrobactrum spirostomi</name>
    <dbReference type="NCBI Taxonomy" id="2608987"/>
    <lineage>
        <taxon>Bacteria</taxon>
        <taxon>Pseudomonadati</taxon>
        <taxon>Pseudomonadota</taxon>
        <taxon>Alphaproteobacteria</taxon>
        <taxon>Hyphomicrobiales</taxon>
        <taxon>Segnochrobactraceae</taxon>
        <taxon>Segnochrobactrum</taxon>
    </lineage>
</organism>
<dbReference type="GO" id="GO:0004540">
    <property type="term" value="F:RNA nuclease activity"/>
    <property type="evidence" value="ECO:0007669"/>
    <property type="project" value="InterPro"/>
</dbReference>
<evidence type="ECO:0000259" key="6">
    <source>
        <dbReference type="Pfam" id="PF01850"/>
    </source>
</evidence>
<keyword evidence="5" id="KW-0800">Toxin</keyword>
<reference evidence="7 8" key="1">
    <citation type="submission" date="2019-09" db="EMBL/GenBank/DDBJ databases">
        <title>Segnochrobactrum spirostomi gen. nov., sp. nov., isolated from the ciliate Spirostomum cf. yagiui and description of a novel family, Segnochrobactraceae fam. nov. within the order Rhizobiales of the class Alphaproteobacteria.</title>
        <authorList>
            <person name="Akter S."/>
            <person name="Shazib S.U.A."/>
            <person name="Shin M.K."/>
        </authorList>
    </citation>
    <scope>NUCLEOTIDE SEQUENCE [LARGE SCALE GENOMIC DNA]</scope>
    <source>
        <strain evidence="7 8">Sp-1</strain>
    </source>
</reference>
<dbReference type="Pfam" id="PF01850">
    <property type="entry name" value="PIN"/>
    <property type="match status" value="1"/>
</dbReference>
<dbReference type="CDD" id="cd18683">
    <property type="entry name" value="PIN_VapC-like"/>
    <property type="match status" value="1"/>
</dbReference>
<comment type="similarity">
    <text evidence="5">Belongs to the PINc/VapC protein family.</text>
</comment>
<dbReference type="RefSeq" id="WP_153479714.1">
    <property type="nucleotide sequence ID" value="NZ_VWNA01000001.1"/>
</dbReference>
<evidence type="ECO:0000256" key="4">
    <source>
        <dbReference type="ARBA" id="ARBA00022801"/>
    </source>
</evidence>
<dbReference type="SUPFAM" id="SSF88723">
    <property type="entry name" value="PIN domain-like"/>
    <property type="match status" value="1"/>
</dbReference>
<keyword evidence="4 5" id="KW-0378">Hydrolase</keyword>
<dbReference type="EMBL" id="VWNA01000001">
    <property type="protein sequence ID" value="MQT12450.1"/>
    <property type="molecule type" value="Genomic_DNA"/>
</dbReference>
<dbReference type="GO" id="GO:0090729">
    <property type="term" value="F:toxin activity"/>
    <property type="evidence" value="ECO:0007669"/>
    <property type="project" value="UniProtKB-KW"/>
</dbReference>
<dbReference type="EC" id="3.1.-.-" evidence="5"/>
<name>A0A6A7Y055_9HYPH</name>
<evidence type="ECO:0000313" key="8">
    <source>
        <dbReference type="Proteomes" id="UP000332515"/>
    </source>
</evidence>
<comment type="function">
    <text evidence="5">Toxic component of a toxin-antitoxin (TA) system. An RNase.</text>
</comment>
<gene>
    <name evidence="5" type="primary">vapC</name>
    <name evidence="7" type="ORF">F0357_07180</name>
</gene>
<comment type="cofactor">
    <cofactor evidence="5">
        <name>Mg(2+)</name>
        <dbReference type="ChEBI" id="CHEBI:18420"/>
    </cofactor>
</comment>
<keyword evidence="5" id="KW-0460">Magnesium</keyword>
<dbReference type="HAMAP" id="MF_00265">
    <property type="entry name" value="VapC_Nob1"/>
    <property type="match status" value="1"/>
</dbReference>
<comment type="caution">
    <text evidence="7">The sequence shown here is derived from an EMBL/GenBank/DDBJ whole genome shotgun (WGS) entry which is preliminary data.</text>
</comment>
<feature type="binding site" evidence="5">
    <location>
        <position position="99"/>
    </location>
    <ligand>
        <name>Mg(2+)</name>
        <dbReference type="ChEBI" id="CHEBI:18420"/>
    </ligand>
</feature>
<evidence type="ECO:0000256" key="1">
    <source>
        <dbReference type="ARBA" id="ARBA00022649"/>
    </source>
</evidence>
<feature type="binding site" evidence="5">
    <location>
        <position position="5"/>
    </location>
    <ligand>
        <name>Mg(2+)</name>
        <dbReference type="ChEBI" id="CHEBI:18420"/>
    </ligand>
</feature>
<evidence type="ECO:0000256" key="3">
    <source>
        <dbReference type="ARBA" id="ARBA00022723"/>
    </source>
</evidence>
<keyword evidence="3 5" id="KW-0479">Metal-binding</keyword>
<dbReference type="GO" id="GO:0000287">
    <property type="term" value="F:magnesium ion binding"/>
    <property type="evidence" value="ECO:0007669"/>
    <property type="project" value="UniProtKB-UniRule"/>
</dbReference>
<dbReference type="AlphaFoldDB" id="A0A6A7Y055"/>